<keyword evidence="4" id="KW-1185">Reference proteome</keyword>
<dbReference type="Proteomes" id="UP001596512">
    <property type="component" value="Unassembled WGS sequence"/>
</dbReference>
<feature type="compositionally biased region" description="Basic and acidic residues" evidence="1">
    <location>
        <begin position="104"/>
        <end position="118"/>
    </location>
</feature>
<evidence type="ECO:0000313" key="3">
    <source>
        <dbReference type="EMBL" id="MFC7617153.1"/>
    </source>
</evidence>
<feature type="compositionally biased region" description="Low complexity" evidence="1">
    <location>
        <begin position="546"/>
        <end position="566"/>
    </location>
</feature>
<dbReference type="InterPro" id="IPR036930">
    <property type="entry name" value="WGR_dom_sf"/>
</dbReference>
<name>A0ABW2TVA7_9PSEU</name>
<protein>
    <submittedName>
        <fullName evidence="3">WGR domain-containing protein</fullName>
    </submittedName>
</protein>
<dbReference type="PROSITE" id="PS51977">
    <property type="entry name" value="WGR"/>
    <property type="match status" value="1"/>
</dbReference>
<feature type="compositionally biased region" description="Low complexity" evidence="1">
    <location>
        <begin position="497"/>
        <end position="508"/>
    </location>
</feature>
<organism evidence="3 4">
    <name type="scientific">Actinokineospora soli</name>
    <dbReference type="NCBI Taxonomy" id="1048753"/>
    <lineage>
        <taxon>Bacteria</taxon>
        <taxon>Bacillati</taxon>
        <taxon>Actinomycetota</taxon>
        <taxon>Actinomycetes</taxon>
        <taxon>Pseudonocardiales</taxon>
        <taxon>Pseudonocardiaceae</taxon>
        <taxon>Actinokineospora</taxon>
    </lineage>
</organism>
<evidence type="ECO:0000313" key="4">
    <source>
        <dbReference type="Proteomes" id="UP001596512"/>
    </source>
</evidence>
<dbReference type="EMBL" id="JBHTEY010000004">
    <property type="protein sequence ID" value="MFC7617153.1"/>
    <property type="molecule type" value="Genomic_DNA"/>
</dbReference>
<feature type="region of interest" description="Disordered" evidence="1">
    <location>
        <begin position="411"/>
        <end position="573"/>
    </location>
</feature>
<dbReference type="InterPro" id="IPR008893">
    <property type="entry name" value="WGR_domain"/>
</dbReference>
<dbReference type="SMART" id="SM00773">
    <property type="entry name" value="WGR"/>
    <property type="match status" value="1"/>
</dbReference>
<reference evidence="4" key="1">
    <citation type="journal article" date="2019" name="Int. J. Syst. Evol. Microbiol.">
        <title>The Global Catalogue of Microorganisms (GCM) 10K type strain sequencing project: providing services to taxonomists for standard genome sequencing and annotation.</title>
        <authorList>
            <consortium name="The Broad Institute Genomics Platform"/>
            <consortium name="The Broad Institute Genome Sequencing Center for Infectious Disease"/>
            <person name="Wu L."/>
            <person name="Ma J."/>
        </authorList>
    </citation>
    <scope>NUCLEOTIDE SEQUENCE [LARGE SCALE GENOMIC DNA]</scope>
    <source>
        <strain evidence="4">JCM 17695</strain>
    </source>
</reference>
<feature type="domain" description="WGR" evidence="2">
    <location>
        <begin position="1"/>
        <end position="78"/>
    </location>
</feature>
<proteinExistence type="predicted"/>
<feature type="compositionally biased region" description="Polar residues" evidence="1">
    <location>
        <begin position="526"/>
        <end position="542"/>
    </location>
</feature>
<gene>
    <name evidence="3" type="ORF">ACFQV2_30750</name>
</gene>
<dbReference type="SUPFAM" id="SSF142921">
    <property type="entry name" value="WGR domain-like"/>
    <property type="match status" value="1"/>
</dbReference>
<evidence type="ECO:0000256" key="1">
    <source>
        <dbReference type="SAM" id="MobiDB-lite"/>
    </source>
</evidence>
<dbReference type="CDD" id="cd07996">
    <property type="entry name" value="WGR_MMR_like"/>
    <property type="match status" value="1"/>
</dbReference>
<feature type="compositionally biased region" description="Low complexity" evidence="1">
    <location>
        <begin position="415"/>
        <end position="428"/>
    </location>
</feature>
<feature type="compositionally biased region" description="Low complexity" evidence="1">
    <location>
        <begin position="472"/>
        <end position="489"/>
    </location>
</feature>
<accession>A0ABW2TVA7</accession>
<evidence type="ECO:0000259" key="2">
    <source>
        <dbReference type="PROSITE" id="PS51977"/>
    </source>
</evidence>
<comment type="caution">
    <text evidence="3">The sequence shown here is derived from an EMBL/GenBank/DDBJ whole genome shotgun (WGS) entry which is preliminary data.</text>
</comment>
<dbReference type="Gene3D" id="2.20.140.10">
    <property type="entry name" value="WGR domain"/>
    <property type="match status" value="1"/>
</dbReference>
<sequence length="573" mass="61249">MRLEYVDGGSAKFWEGERSGAAVTVRWGRIGTAGQVKARDFADDAAARAFLDKQVAEKTRKGYRETGVRPLEPVAEVRSAEPEPVEHDEDAFALSPGLAKQALPRRDRDPAKRRPDPKAEAAYDEFLLRYRKAVDAALTNPRTEPALRDAAQRYLAGDRQPLGAAAVAAAIGLAQGWQGRDALDVVGKGWVARHGVVFAVQACADLAAVAGQWESKAPHLRLRRPDEGLGSHWCGELAAMKVRSALAVADESAADALAERRATRAQRVVAAFLEPTETAWVDEACAEATGESASENMMLMCAVSTAAQFERIAPNITTWEFEREPRTLATLVAGVGPAIAPHLAGFLRNGSAEFTRKLLGVLAELPTDEAFDLLLDRIDEKYVQPVLLEAMKRYPQRAVRLLAARKGPRRTPCCARTWSATPTSTSSWPPTPPRSSRRRARRSGGCPTPPPTPCPTCWSPRPGSGRGRRSGGSRSPCPSRSAPNSAGPRASRRSGPRSRSGSATTSARRPGRRRSRASRPAGPSTTRPSTSCSAPPRTSSARCSPAGPRATTGTSRAGAARCSPATAPTPCPA</sequence>
<feature type="region of interest" description="Disordered" evidence="1">
    <location>
        <begin position="73"/>
        <end position="118"/>
    </location>
</feature>
<dbReference type="Pfam" id="PF05406">
    <property type="entry name" value="WGR"/>
    <property type="match status" value="1"/>
</dbReference>
<dbReference type="InterPro" id="IPR049809">
    <property type="entry name" value="YehF/YfeS-like_WGR"/>
</dbReference>